<dbReference type="GO" id="GO:0015074">
    <property type="term" value="P:DNA integration"/>
    <property type="evidence" value="ECO:0007669"/>
    <property type="project" value="InterPro"/>
</dbReference>
<dbReference type="InterPro" id="IPR036397">
    <property type="entry name" value="RNaseH_sf"/>
</dbReference>
<dbReference type="AlphaFoldDB" id="A0A6L2NXI0"/>
<name>A0A6L2NXI0_TANCI</name>
<dbReference type="PANTHER" id="PTHR42648">
    <property type="entry name" value="TRANSPOSASE, PUTATIVE-RELATED"/>
    <property type="match status" value="1"/>
</dbReference>
<protein>
    <submittedName>
        <fullName evidence="5">Ribonuclease H-like domain-containing protein</fullName>
    </submittedName>
</protein>
<dbReference type="InterPro" id="IPR001584">
    <property type="entry name" value="Integrase_cat-core"/>
</dbReference>
<feature type="region of interest" description="Disordered" evidence="3">
    <location>
        <begin position="361"/>
        <end position="388"/>
    </location>
</feature>
<feature type="domain" description="Integrase catalytic" evidence="4">
    <location>
        <begin position="153"/>
        <end position="227"/>
    </location>
</feature>
<keyword evidence="2" id="KW-0378">Hydrolase</keyword>
<evidence type="ECO:0000259" key="4">
    <source>
        <dbReference type="PROSITE" id="PS50994"/>
    </source>
</evidence>
<dbReference type="InterPro" id="IPR012337">
    <property type="entry name" value="RNaseH-like_sf"/>
</dbReference>
<dbReference type="GO" id="GO:0016787">
    <property type="term" value="F:hydrolase activity"/>
    <property type="evidence" value="ECO:0007669"/>
    <property type="project" value="UniProtKB-KW"/>
</dbReference>
<feature type="compositionally biased region" description="Basic and acidic residues" evidence="3">
    <location>
        <begin position="364"/>
        <end position="383"/>
    </location>
</feature>
<gene>
    <name evidence="5" type="ORF">Tci_062868</name>
</gene>
<evidence type="ECO:0000256" key="2">
    <source>
        <dbReference type="ARBA" id="ARBA00022801"/>
    </source>
</evidence>
<comment type="caution">
    <text evidence="5">The sequence shown here is derived from an EMBL/GenBank/DDBJ whole genome shotgun (WGS) entry which is preliminary data.</text>
</comment>
<dbReference type="EMBL" id="BKCJ010010284">
    <property type="protein sequence ID" value="GEU90890.1"/>
    <property type="molecule type" value="Genomic_DNA"/>
</dbReference>
<dbReference type="GO" id="GO:0046872">
    <property type="term" value="F:metal ion binding"/>
    <property type="evidence" value="ECO:0007669"/>
    <property type="project" value="UniProtKB-KW"/>
</dbReference>
<evidence type="ECO:0000313" key="5">
    <source>
        <dbReference type="EMBL" id="GEU90890.1"/>
    </source>
</evidence>
<dbReference type="GO" id="GO:0003676">
    <property type="term" value="F:nucleic acid binding"/>
    <property type="evidence" value="ECO:0007669"/>
    <property type="project" value="InterPro"/>
</dbReference>
<dbReference type="Gene3D" id="3.30.420.10">
    <property type="entry name" value="Ribonuclease H-like superfamily/Ribonuclease H"/>
    <property type="match status" value="1"/>
</dbReference>
<dbReference type="InterPro" id="IPR013103">
    <property type="entry name" value="RVT_2"/>
</dbReference>
<evidence type="ECO:0000256" key="3">
    <source>
        <dbReference type="SAM" id="MobiDB-lite"/>
    </source>
</evidence>
<reference evidence="5" key="1">
    <citation type="journal article" date="2019" name="Sci. Rep.">
        <title>Draft genome of Tanacetum cinerariifolium, the natural source of mosquito coil.</title>
        <authorList>
            <person name="Yamashiro T."/>
            <person name="Shiraishi A."/>
            <person name="Satake H."/>
            <person name="Nakayama K."/>
        </authorList>
    </citation>
    <scope>NUCLEOTIDE SEQUENCE</scope>
</reference>
<sequence>MTHPHSNRNVVLTAVLTRSRLVSLNAARHVPTAVLQSTVTSPRPVHVVNKKHSPIRRPINHRPATKNSNFFKKVIAIKVNMVNAVQGVKGNAEKTSTNWGNPHQAPKDKCVIDSGCSRHMTGNIYFLLDFEEINGGYVAFGGNPKGGKITGKGIKIEFSVARTPQQNGVAERKNRTLIEAARTMLAYLLLHIFFWAEAVNTTCYVKNRVLVTKPRNKTPYELLLGRSPSIGFMRSFGCPVTILNTLDPLGKFDGKADEGFLVRYSVNSKAFRGLALNGCLILILLPRLNYQPVVAGNQPNDNAAIKENLDVGKVGKETISAQKYVMLPLWSTGSHDPHNTYADVTDAAFDVKENENDVYVSLSRSDKPKKHDDKAKRDDRGKSLVDSPTGVKDLRAEFEEFSINSTNRVNAVSAPVTAAGPTPTNSTNNFNTARTSDTVVSPIARKSLFVDPSKYLDDPNMPELEDIVYSDDEENVGTEADFSNFETNISVSHIPTTKEPKKVHQALKDPSWIEAMQEELLQFKMQKRHTQEEGIDYDEVFAQVARIEAIRLFLAYVSFMGFMVYQMDVKSAFLYETIKEEVYVSQPPKFEDSNYSDKVYKVVKALYGLHQAPRACQDKYVAKILRKFGFTDVKSASIPIETEKPLLKNHDGEDVNVHIYRYPKGKPHLGLWYPKDSPFNLVAYSDSHYAVVATSSTEAEYVAAASCRAQDKVSAVVLTLILIEEQQHISNESTLLGVNKPRCDEDSIELMELMVFMYALVVNPTIYVSCIKQFWATTTIKKLNDAVELRALIDGKKVVVTKDVIKRYLRSDDADGVECLPNEEIFTELACMGAKRTAWNKISYSMASAVICLATGRKFNFSKYIFDSMVRNVDSPSKILMYPRFLQIVINNQLDDLTSRTTRYTSPALTQKLFANMRRVGKGFSKVETPLFASMLGRIDQQDVSVATNDVNAAKPIVFDDEEVTMTMAQIFIKLKAENDKLLDEQMAQRMIYGITYNTFLTGLHSNMNHLCSTFLADKEILSGADNRPPMQEKDMYDSWKSRMELYMLNRQHGWMILESVENGPLLWLTVEENGVT</sequence>
<organism evidence="5">
    <name type="scientific">Tanacetum cinerariifolium</name>
    <name type="common">Dalmatian daisy</name>
    <name type="synonym">Chrysanthemum cinerariifolium</name>
    <dbReference type="NCBI Taxonomy" id="118510"/>
    <lineage>
        <taxon>Eukaryota</taxon>
        <taxon>Viridiplantae</taxon>
        <taxon>Streptophyta</taxon>
        <taxon>Embryophyta</taxon>
        <taxon>Tracheophyta</taxon>
        <taxon>Spermatophyta</taxon>
        <taxon>Magnoliopsida</taxon>
        <taxon>eudicotyledons</taxon>
        <taxon>Gunneridae</taxon>
        <taxon>Pentapetalae</taxon>
        <taxon>asterids</taxon>
        <taxon>campanulids</taxon>
        <taxon>Asterales</taxon>
        <taxon>Asteraceae</taxon>
        <taxon>Asteroideae</taxon>
        <taxon>Anthemideae</taxon>
        <taxon>Anthemidinae</taxon>
        <taxon>Tanacetum</taxon>
    </lineage>
</organism>
<feature type="compositionally biased region" description="Low complexity" evidence="3">
    <location>
        <begin position="421"/>
        <end position="432"/>
    </location>
</feature>
<feature type="region of interest" description="Disordered" evidence="3">
    <location>
        <begin position="414"/>
        <end position="433"/>
    </location>
</feature>
<dbReference type="PANTHER" id="PTHR42648:SF32">
    <property type="entry name" value="RIBONUCLEASE H-LIKE DOMAIN, GAG-PRE-INTEGRASE DOMAIN PROTEIN-RELATED"/>
    <property type="match status" value="1"/>
</dbReference>
<accession>A0A6L2NXI0</accession>
<proteinExistence type="predicted"/>
<dbReference type="SUPFAM" id="SSF53098">
    <property type="entry name" value="Ribonuclease H-like"/>
    <property type="match status" value="1"/>
</dbReference>
<dbReference type="PROSITE" id="PS50994">
    <property type="entry name" value="INTEGRASE"/>
    <property type="match status" value="1"/>
</dbReference>
<evidence type="ECO:0000256" key="1">
    <source>
        <dbReference type="ARBA" id="ARBA00022723"/>
    </source>
</evidence>
<dbReference type="InterPro" id="IPR039537">
    <property type="entry name" value="Retrotran_Ty1/copia-like"/>
</dbReference>
<dbReference type="Pfam" id="PF07727">
    <property type="entry name" value="RVT_2"/>
    <property type="match status" value="1"/>
</dbReference>
<keyword evidence="1" id="KW-0479">Metal-binding</keyword>